<protein>
    <recommendedName>
        <fullName evidence="2">AraC-type arabinose-binding/dimerisation domain-containing protein</fullName>
    </recommendedName>
</protein>
<dbReference type="OrthoDB" id="160522at2"/>
<dbReference type="AlphaFoldDB" id="A0A0M9UDA2"/>
<dbReference type="EMBL" id="BBZA01000194">
    <property type="protein sequence ID" value="GAP63804.1"/>
    <property type="molecule type" value="Genomic_DNA"/>
</dbReference>
<keyword evidence="1" id="KW-0238">DNA-binding</keyword>
<dbReference type="PANTHER" id="PTHR36114:SF8">
    <property type="entry name" value="CUPIN TYPE-1 DOMAIN-CONTAINING PROTEIN"/>
    <property type="match status" value="1"/>
</dbReference>
<dbReference type="InterPro" id="IPR011051">
    <property type="entry name" value="RmlC_Cupin_sf"/>
</dbReference>
<evidence type="ECO:0000259" key="2">
    <source>
        <dbReference type="Pfam" id="PF02311"/>
    </source>
</evidence>
<comment type="caution">
    <text evidence="3">The sequence shown here is derived from an EMBL/GenBank/DDBJ whole genome shotgun (WGS) entry which is preliminary data.</text>
</comment>
<reference evidence="3 4" key="1">
    <citation type="journal article" date="2015" name="Genome Announc.">
        <title>Draft Genome Sequence of a Heterotrophic Facultative Anaerobic Thermophilic Bacterium, Ardenticatena maritima Strain 110ST.</title>
        <authorList>
            <person name="Kawaichi S."/>
            <person name="Yoshida T."/>
            <person name="Sako Y."/>
            <person name="Nakamura R."/>
        </authorList>
    </citation>
    <scope>NUCLEOTIDE SEQUENCE [LARGE SCALE GENOMIC DNA]</scope>
    <source>
        <strain evidence="3 4">110S</strain>
    </source>
</reference>
<reference evidence="4" key="2">
    <citation type="submission" date="2015-08" db="EMBL/GenBank/DDBJ databases">
        <title>Draft Genome Sequence of a Heterotrophic Facultative Anaerobic Bacterium Ardenticatena maritima Strain 110S.</title>
        <authorList>
            <person name="Kawaichi S."/>
            <person name="Yoshida T."/>
            <person name="Sako Y."/>
            <person name="Nakamura R."/>
        </authorList>
    </citation>
    <scope>NUCLEOTIDE SEQUENCE [LARGE SCALE GENOMIC DNA]</scope>
    <source>
        <strain evidence="4">110S</strain>
    </source>
</reference>
<keyword evidence="4" id="KW-1185">Reference proteome</keyword>
<dbReference type="GO" id="GO:0006355">
    <property type="term" value="P:regulation of DNA-templated transcription"/>
    <property type="evidence" value="ECO:0007669"/>
    <property type="project" value="InterPro"/>
</dbReference>
<dbReference type="SUPFAM" id="SSF51182">
    <property type="entry name" value="RmlC-like cupins"/>
    <property type="match status" value="1"/>
</dbReference>
<proteinExistence type="predicted"/>
<accession>A0A0M9UDA2</accession>
<sequence>MKRSLHEQEPITNSDGHHIVELIGLASTNTSRYSVAHITAPAGTHGQPRTNRFDELLIVKAGRGVIEMAFNQYDIAPDDVVLIPAGTRYAIHAAPESDLVVWAVCIPAYRPEWSQVGEAKMNWRDYQVPRGVNRLRPSDEE</sequence>
<gene>
    <name evidence="3" type="ORF">ARMA_2227</name>
</gene>
<dbReference type="Pfam" id="PF02311">
    <property type="entry name" value="AraC_binding"/>
    <property type="match status" value="1"/>
</dbReference>
<dbReference type="RefSeq" id="WP_054493594.1">
    <property type="nucleotide sequence ID" value="NZ_BBZA01000194.1"/>
</dbReference>
<dbReference type="InterPro" id="IPR003313">
    <property type="entry name" value="AraC-bd"/>
</dbReference>
<dbReference type="Proteomes" id="UP000037784">
    <property type="component" value="Unassembled WGS sequence"/>
</dbReference>
<dbReference type="PANTHER" id="PTHR36114">
    <property type="entry name" value="16.7 KDA PROTEIN IN WHIE LOCUS"/>
    <property type="match status" value="1"/>
</dbReference>
<evidence type="ECO:0000256" key="1">
    <source>
        <dbReference type="ARBA" id="ARBA00023125"/>
    </source>
</evidence>
<feature type="domain" description="AraC-type arabinose-binding/dimerisation" evidence="2">
    <location>
        <begin position="47"/>
        <end position="99"/>
    </location>
</feature>
<dbReference type="InterPro" id="IPR014710">
    <property type="entry name" value="RmlC-like_jellyroll"/>
</dbReference>
<organism evidence="3 4">
    <name type="scientific">Ardenticatena maritima</name>
    <dbReference type="NCBI Taxonomy" id="872965"/>
    <lineage>
        <taxon>Bacteria</taxon>
        <taxon>Bacillati</taxon>
        <taxon>Chloroflexota</taxon>
        <taxon>Ardenticatenia</taxon>
        <taxon>Ardenticatenales</taxon>
        <taxon>Ardenticatenaceae</taxon>
        <taxon>Ardenticatena</taxon>
    </lineage>
</organism>
<name>A0A0M9UDA2_9CHLR</name>
<evidence type="ECO:0000313" key="3">
    <source>
        <dbReference type="EMBL" id="GAP63804.1"/>
    </source>
</evidence>
<dbReference type="Gene3D" id="2.60.120.10">
    <property type="entry name" value="Jelly Rolls"/>
    <property type="match status" value="1"/>
</dbReference>
<evidence type="ECO:0000313" key="4">
    <source>
        <dbReference type="Proteomes" id="UP000037784"/>
    </source>
</evidence>
<dbReference type="InterPro" id="IPR052044">
    <property type="entry name" value="PKS_Associated_Protein"/>
</dbReference>
<dbReference type="GO" id="GO:0003677">
    <property type="term" value="F:DNA binding"/>
    <property type="evidence" value="ECO:0007669"/>
    <property type="project" value="UniProtKB-KW"/>
</dbReference>
<dbReference type="InParanoid" id="A0A0M9UDA2"/>